<dbReference type="AlphaFoldDB" id="A0A0A9CCG4"/>
<protein>
    <submittedName>
        <fullName evidence="1">Uncharacterized protein</fullName>
    </submittedName>
</protein>
<organism evidence="1">
    <name type="scientific">Arundo donax</name>
    <name type="common">Giant reed</name>
    <name type="synonym">Donax arundinaceus</name>
    <dbReference type="NCBI Taxonomy" id="35708"/>
    <lineage>
        <taxon>Eukaryota</taxon>
        <taxon>Viridiplantae</taxon>
        <taxon>Streptophyta</taxon>
        <taxon>Embryophyta</taxon>
        <taxon>Tracheophyta</taxon>
        <taxon>Spermatophyta</taxon>
        <taxon>Magnoliopsida</taxon>
        <taxon>Liliopsida</taxon>
        <taxon>Poales</taxon>
        <taxon>Poaceae</taxon>
        <taxon>PACMAD clade</taxon>
        <taxon>Arundinoideae</taxon>
        <taxon>Arundineae</taxon>
        <taxon>Arundo</taxon>
    </lineage>
</organism>
<reference evidence="1" key="2">
    <citation type="journal article" date="2015" name="Data Brief">
        <title>Shoot transcriptome of the giant reed, Arundo donax.</title>
        <authorList>
            <person name="Barrero R.A."/>
            <person name="Guerrero F.D."/>
            <person name="Moolhuijzen P."/>
            <person name="Goolsby J.A."/>
            <person name="Tidwell J."/>
            <person name="Bellgard S.E."/>
            <person name="Bellgard M.I."/>
        </authorList>
    </citation>
    <scope>NUCLEOTIDE SEQUENCE</scope>
    <source>
        <tissue evidence="1">Shoot tissue taken approximately 20 cm above the soil surface</tissue>
    </source>
</reference>
<sequence>MYCPTDKNQYLADKIISTDQFTKIQCPMDKNSFPSCYKPCCVPAFWISGI</sequence>
<accession>A0A0A9CCG4</accession>
<proteinExistence type="predicted"/>
<reference evidence="1" key="1">
    <citation type="submission" date="2014-09" db="EMBL/GenBank/DDBJ databases">
        <authorList>
            <person name="Magalhaes I.L.F."/>
            <person name="Oliveira U."/>
            <person name="Santos F.R."/>
            <person name="Vidigal T.H.D.A."/>
            <person name="Brescovit A.D."/>
            <person name="Santos A.J."/>
        </authorList>
    </citation>
    <scope>NUCLEOTIDE SEQUENCE</scope>
    <source>
        <tissue evidence="1">Shoot tissue taken approximately 20 cm above the soil surface</tissue>
    </source>
</reference>
<dbReference type="EMBL" id="GBRH01223881">
    <property type="protein sequence ID" value="JAD74014.1"/>
    <property type="molecule type" value="Transcribed_RNA"/>
</dbReference>
<name>A0A0A9CCG4_ARUDO</name>
<evidence type="ECO:0000313" key="1">
    <source>
        <dbReference type="EMBL" id="JAD74014.1"/>
    </source>
</evidence>